<evidence type="ECO:0000313" key="3">
    <source>
        <dbReference type="Proteomes" id="UP001141552"/>
    </source>
</evidence>
<name>A0A9Q0G3S1_9ROSI</name>
<keyword evidence="3" id="KW-1185">Reference proteome</keyword>
<dbReference type="OrthoDB" id="786736at2759"/>
<dbReference type="PANTHER" id="PTHR37753">
    <property type="entry name" value="OS01G0940600 PROTEIN"/>
    <property type="match status" value="1"/>
</dbReference>
<proteinExistence type="predicted"/>
<feature type="region of interest" description="Disordered" evidence="1">
    <location>
        <begin position="97"/>
        <end position="158"/>
    </location>
</feature>
<feature type="compositionally biased region" description="Acidic residues" evidence="1">
    <location>
        <begin position="101"/>
        <end position="127"/>
    </location>
</feature>
<evidence type="ECO:0000256" key="1">
    <source>
        <dbReference type="SAM" id="MobiDB-lite"/>
    </source>
</evidence>
<protein>
    <recommendedName>
        <fullName evidence="4">High chlorophyll fluorescence 153</fullName>
    </recommendedName>
</protein>
<evidence type="ECO:0000313" key="2">
    <source>
        <dbReference type="EMBL" id="KAJ4842636.1"/>
    </source>
</evidence>
<dbReference type="PANTHER" id="PTHR37753:SF1">
    <property type="entry name" value="OS01G0940600 PROTEIN"/>
    <property type="match status" value="1"/>
</dbReference>
<accession>A0A9Q0G3S1</accession>
<reference evidence="2" key="1">
    <citation type="submission" date="2022-02" db="EMBL/GenBank/DDBJ databases">
        <authorList>
            <person name="Henning P.M."/>
            <person name="McCubbin A.G."/>
            <person name="Shore J.S."/>
        </authorList>
    </citation>
    <scope>NUCLEOTIDE SEQUENCE</scope>
    <source>
        <strain evidence="2">F60SS</strain>
        <tissue evidence="2">Leaves</tissue>
    </source>
</reference>
<sequence>MTSLKLLITPSSFSPTPPSSFKPPQVPSSPAIHITGVRSKWSRRTIRVVTRAGPSINNIIFAVSIPTTLLLATIFTASKIADKLDEDYFDELAINKALMGGEEDDEDEDEDDDEGGDYEEEDEDNESGVDFPSSQEQEQVAQPVSQPMRTRPRPKREA</sequence>
<gene>
    <name evidence="2" type="ORF">Tsubulata_013330</name>
</gene>
<comment type="caution">
    <text evidence="2">The sequence shown here is derived from an EMBL/GenBank/DDBJ whole genome shotgun (WGS) entry which is preliminary data.</text>
</comment>
<feature type="compositionally biased region" description="Polar residues" evidence="1">
    <location>
        <begin position="132"/>
        <end position="148"/>
    </location>
</feature>
<organism evidence="2 3">
    <name type="scientific">Turnera subulata</name>
    <dbReference type="NCBI Taxonomy" id="218843"/>
    <lineage>
        <taxon>Eukaryota</taxon>
        <taxon>Viridiplantae</taxon>
        <taxon>Streptophyta</taxon>
        <taxon>Embryophyta</taxon>
        <taxon>Tracheophyta</taxon>
        <taxon>Spermatophyta</taxon>
        <taxon>Magnoliopsida</taxon>
        <taxon>eudicotyledons</taxon>
        <taxon>Gunneridae</taxon>
        <taxon>Pentapetalae</taxon>
        <taxon>rosids</taxon>
        <taxon>fabids</taxon>
        <taxon>Malpighiales</taxon>
        <taxon>Passifloraceae</taxon>
        <taxon>Turnera</taxon>
    </lineage>
</organism>
<dbReference type="Proteomes" id="UP001141552">
    <property type="component" value="Unassembled WGS sequence"/>
</dbReference>
<dbReference type="AlphaFoldDB" id="A0A9Q0G3S1"/>
<dbReference type="EMBL" id="JAKUCV010002447">
    <property type="protein sequence ID" value="KAJ4842636.1"/>
    <property type="molecule type" value="Genomic_DNA"/>
</dbReference>
<reference evidence="2" key="2">
    <citation type="journal article" date="2023" name="Plants (Basel)">
        <title>Annotation of the Turnera subulata (Passifloraceae) Draft Genome Reveals the S-Locus Evolved after the Divergence of Turneroideae from Passifloroideae in a Stepwise Manner.</title>
        <authorList>
            <person name="Henning P.M."/>
            <person name="Roalson E.H."/>
            <person name="Mir W."/>
            <person name="McCubbin A.G."/>
            <person name="Shore J.S."/>
        </authorList>
    </citation>
    <scope>NUCLEOTIDE SEQUENCE</scope>
    <source>
        <strain evidence="2">F60SS</strain>
    </source>
</reference>
<evidence type="ECO:0008006" key="4">
    <source>
        <dbReference type="Google" id="ProtNLM"/>
    </source>
</evidence>